<protein>
    <submittedName>
        <fullName evidence="2">Membrane protein</fullName>
    </submittedName>
</protein>
<dbReference type="AlphaFoldDB" id="J9GI98"/>
<feature type="transmembrane region" description="Helical" evidence="1">
    <location>
        <begin position="89"/>
        <end position="110"/>
    </location>
</feature>
<sequence length="199" mass="22773">MFHKYKAVTLYDFVSSSLLAERAFHYLNAKFLCNAVRVTSSTPSVYLIGFSHDVRSFDKHLLSSPPRYCSKVSLSNTESYKTDLFFGTVFFRGVLFVVFFGNPISILNGFHHYIHIFFSHFSAGKKTGHFFHKFFCLSCTSVSIFIFCIGDKGFIFRQKIVEVQIQGFCQLFISIHSSRTGFIIFIGTNYTAGHTDFFS</sequence>
<organism evidence="2">
    <name type="scientific">gut metagenome</name>
    <dbReference type="NCBI Taxonomy" id="749906"/>
    <lineage>
        <taxon>unclassified sequences</taxon>
        <taxon>metagenomes</taxon>
        <taxon>organismal metagenomes</taxon>
    </lineage>
</organism>
<evidence type="ECO:0000313" key="2">
    <source>
        <dbReference type="EMBL" id="EJX01658.1"/>
    </source>
</evidence>
<name>J9GI98_9ZZZZ</name>
<reference evidence="2" key="1">
    <citation type="journal article" date="2012" name="PLoS ONE">
        <title>Gene sets for utilization of primary and secondary nutrition supplies in the distal gut of endangered iberian lynx.</title>
        <authorList>
            <person name="Alcaide M."/>
            <person name="Messina E."/>
            <person name="Richter M."/>
            <person name="Bargiela R."/>
            <person name="Peplies J."/>
            <person name="Huws S.A."/>
            <person name="Newbold C.J."/>
            <person name="Golyshin P.N."/>
            <person name="Simon M.A."/>
            <person name="Lopez G."/>
            <person name="Yakimov M.M."/>
            <person name="Ferrer M."/>
        </authorList>
    </citation>
    <scope>NUCLEOTIDE SEQUENCE</scope>
</reference>
<keyword evidence="1" id="KW-1133">Transmembrane helix</keyword>
<keyword evidence="1" id="KW-0472">Membrane</keyword>
<gene>
    <name evidence="2" type="ORF">EVA_10237</name>
</gene>
<dbReference type="EMBL" id="AMCI01002873">
    <property type="protein sequence ID" value="EJX01658.1"/>
    <property type="molecule type" value="Genomic_DNA"/>
</dbReference>
<proteinExistence type="predicted"/>
<evidence type="ECO:0000256" key="1">
    <source>
        <dbReference type="SAM" id="Phobius"/>
    </source>
</evidence>
<comment type="caution">
    <text evidence="2">The sequence shown here is derived from an EMBL/GenBank/DDBJ whole genome shotgun (WGS) entry which is preliminary data.</text>
</comment>
<accession>J9GI98</accession>
<keyword evidence="1" id="KW-0812">Transmembrane</keyword>
<feature type="transmembrane region" description="Helical" evidence="1">
    <location>
        <begin position="130"/>
        <end position="150"/>
    </location>
</feature>